<dbReference type="InterPro" id="IPR025463">
    <property type="entry name" value="DUF4314"/>
</dbReference>
<proteinExistence type="predicted"/>
<dbReference type="EMBL" id="JBEPNW010000008">
    <property type="protein sequence ID" value="MET3869992.1"/>
    <property type="molecule type" value="Genomic_DNA"/>
</dbReference>
<feature type="domain" description="DUF4314" evidence="1">
    <location>
        <begin position="9"/>
        <end position="64"/>
    </location>
</feature>
<dbReference type="RefSeq" id="WP_209651108.1">
    <property type="nucleotide sequence ID" value="NZ_JBEPNV010000005.1"/>
</dbReference>
<evidence type="ECO:0000313" key="2">
    <source>
        <dbReference type="EMBL" id="MET3869992.1"/>
    </source>
</evidence>
<accession>A0ABV2NTX7</accession>
<dbReference type="Proteomes" id="UP001549119">
    <property type="component" value="Unassembled WGS sequence"/>
</dbReference>
<evidence type="ECO:0000259" key="1">
    <source>
        <dbReference type="Pfam" id="PF14192"/>
    </source>
</evidence>
<gene>
    <name evidence="2" type="ORF">ABIC20_007377</name>
</gene>
<reference evidence="2 3" key="1">
    <citation type="submission" date="2024-06" db="EMBL/GenBank/DDBJ databases">
        <title>Genomics of switchgrass bacterial isolates.</title>
        <authorList>
            <person name="Shade A."/>
        </authorList>
    </citation>
    <scope>NUCLEOTIDE SEQUENCE [LARGE SCALE GENOMIC DNA]</scope>
    <source>
        <strain evidence="2 3">PvP084</strain>
    </source>
</reference>
<organism evidence="2 3">
    <name type="scientific">Methylobacterium radiotolerans</name>
    <dbReference type="NCBI Taxonomy" id="31998"/>
    <lineage>
        <taxon>Bacteria</taxon>
        <taxon>Pseudomonadati</taxon>
        <taxon>Pseudomonadota</taxon>
        <taxon>Alphaproteobacteria</taxon>
        <taxon>Hyphomicrobiales</taxon>
        <taxon>Methylobacteriaceae</taxon>
        <taxon>Methylobacterium</taxon>
    </lineage>
</organism>
<name>A0ABV2NTX7_9HYPH</name>
<dbReference type="Pfam" id="PF14192">
    <property type="entry name" value="DUF4314"/>
    <property type="match status" value="1"/>
</dbReference>
<keyword evidence="3" id="KW-1185">Reference proteome</keyword>
<protein>
    <recommendedName>
        <fullName evidence="1">DUF4314 domain-containing protein</fullName>
    </recommendedName>
</protein>
<evidence type="ECO:0000313" key="3">
    <source>
        <dbReference type="Proteomes" id="UP001549119"/>
    </source>
</evidence>
<sequence length="232" mass="25423">MTHLLPSVGDRIRLLEMPNDPCPIEPGSLGTILYVSAGPGQIGVKWDSGRTLHLVIGVDVFEVVATHRVVLIEDCAYTRYELLIEATDPDQAAGIAREMVTDGRAGAPRMEHRDDALPYVTDVINHEGEECAFSEEHGHDGVMVPDLLKARDTCADVIESIDDFAVACGRAQHTDTGEAWDLLNRIRTALFEALPKDMQQEATAYLHERATTAEREDAIEADHAQHAMTVSA</sequence>
<comment type="caution">
    <text evidence="2">The sequence shown here is derived from an EMBL/GenBank/DDBJ whole genome shotgun (WGS) entry which is preliminary data.</text>
</comment>